<dbReference type="GO" id="GO:0003677">
    <property type="term" value="F:DNA binding"/>
    <property type="evidence" value="ECO:0007669"/>
    <property type="project" value="InterPro"/>
</dbReference>
<keyword evidence="1" id="KW-0539">Nucleus</keyword>
<dbReference type="InterPro" id="IPR007219">
    <property type="entry name" value="XnlR_reg_dom"/>
</dbReference>
<evidence type="ECO:0000256" key="1">
    <source>
        <dbReference type="ARBA" id="ARBA00023242"/>
    </source>
</evidence>
<gene>
    <name evidence="4" type="ORF">PHLCEN_2v12897</name>
</gene>
<name>A0A2R6NFU5_9APHY</name>
<keyword evidence="5" id="KW-1185">Reference proteome</keyword>
<dbReference type="AlphaFoldDB" id="A0A2R6NFU5"/>
<dbReference type="CDD" id="cd12148">
    <property type="entry name" value="fungal_TF_MHR"/>
    <property type="match status" value="1"/>
</dbReference>
<feature type="domain" description="Xylanolytic transcriptional activator regulatory" evidence="3">
    <location>
        <begin position="144"/>
        <end position="213"/>
    </location>
</feature>
<sequence>MSSRQGNARDQKRRKVQRACDMCRLKKDPNLRRELQLGDLPSPDTSAPTSPGNTLSVGPCSPTSSMNQARTTVDADDLDSSDDDESNARKTLEQCLGKLSLDPGKPHFFGKSSSFMLFQTAMDAKDEYANIKSSFSSQRQGEAFKLPFEGSNFLSSRSLAAMYLSGTSSATSAWPVVGHGIRLAQSLGAHRRKVYCPGPTVETESMKRAFWQVLSILERATSGSA</sequence>
<organism evidence="4 5">
    <name type="scientific">Hermanssonia centrifuga</name>
    <dbReference type="NCBI Taxonomy" id="98765"/>
    <lineage>
        <taxon>Eukaryota</taxon>
        <taxon>Fungi</taxon>
        <taxon>Dikarya</taxon>
        <taxon>Basidiomycota</taxon>
        <taxon>Agaricomycotina</taxon>
        <taxon>Agaricomycetes</taxon>
        <taxon>Polyporales</taxon>
        <taxon>Meruliaceae</taxon>
        <taxon>Hermanssonia</taxon>
    </lineage>
</organism>
<evidence type="ECO:0000313" key="5">
    <source>
        <dbReference type="Proteomes" id="UP000186601"/>
    </source>
</evidence>
<evidence type="ECO:0000313" key="4">
    <source>
        <dbReference type="EMBL" id="PSR71243.1"/>
    </source>
</evidence>
<feature type="compositionally biased region" description="Polar residues" evidence="2">
    <location>
        <begin position="43"/>
        <end position="68"/>
    </location>
</feature>
<feature type="region of interest" description="Disordered" evidence="2">
    <location>
        <begin position="1"/>
        <end position="68"/>
    </location>
</feature>
<evidence type="ECO:0000259" key="3">
    <source>
        <dbReference type="Pfam" id="PF04082"/>
    </source>
</evidence>
<protein>
    <recommendedName>
        <fullName evidence="3">Xylanolytic transcriptional activator regulatory domain-containing protein</fullName>
    </recommendedName>
</protein>
<comment type="caution">
    <text evidence="4">The sequence shown here is derived from an EMBL/GenBank/DDBJ whole genome shotgun (WGS) entry which is preliminary data.</text>
</comment>
<dbReference type="GO" id="GO:0008270">
    <property type="term" value="F:zinc ion binding"/>
    <property type="evidence" value="ECO:0007669"/>
    <property type="project" value="InterPro"/>
</dbReference>
<proteinExistence type="predicted"/>
<feature type="compositionally biased region" description="Basic and acidic residues" evidence="2">
    <location>
        <begin position="21"/>
        <end position="36"/>
    </location>
</feature>
<dbReference type="Proteomes" id="UP000186601">
    <property type="component" value="Unassembled WGS sequence"/>
</dbReference>
<dbReference type="STRING" id="98765.A0A2R6NFU5"/>
<evidence type="ECO:0000256" key="2">
    <source>
        <dbReference type="SAM" id="MobiDB-lite"/>
    </source>
</evidence>
<dbReference type="GO" id="GO:0006351">
    <property type="term" value="P:DNA-templated transcription"/>
    <property type="evidence" value="ECO:0007669"/>
    <property type="project" value="InterPro"/>
</dbReference>
<dbReference type="OrthoDB" id="4456959at2759"/>
<dbReference type="EMBL" id="MLYV02001290">
    <property type="protein sequence ID" value="PSR71243.1"/>
    <property type="molecule type" value="Genomic_DNA"/>
</dbReference>
<accession>A0A2R6NFU5</accession>
<reference evidence="4 5" key="1">
    <citation type="submission" date="2018-02" db="EMBL/GenBank/DDBJ databases">
        <title>Genome sequence of the basidiomycete white-rot fungus Phlebia centrifuga.</title>
        <authorList>
            <person name="Granchi Z."/>
            <person name="Peng M."/>
            <person name="de Vries R.P."/>
            <person name="Hilden K."/>
            <person name="Makela M.R."/>
            <person name="Grigoriev I."/>
            <person name="Riley R."/>
        </authorList>
    </citation>
    <scope>NUCLEOTIDE SEQUENCE [LARGE SCALE GENOMIC DNA]</scope>
    <source>
        <strain evidence="4 5">FBCC195</strain>
    </source>
</reference>
<dbReference type="Pfam" id="PF04082">
    <property type="entry name" value="Fungal_trans"/>
    <property type="match status" value="1"/>
</dbReference>